<organism evidence="1 2">
    <name type="scientific">Pseudonocardia benzenivorans</name>
    <dbReference type="NCBI Taxonomy" id="228005"/>
    <lineage>
        <taxon>Bacteria</taxon>
        <taxon>Bacillati</taxon>
        <taxon>Actinomycetota</taxon>
        <taxon>Actinomycetes</taxon>
        <taxon>Pseudonocardiales</taxon>
        <taxon>Pseudonocardiaceae</taxon>
        <taxon>Pseudonocardia</taxon>
    </lineage>
</organism>
<comment type="caution">
    <text evidence="1">The sequence shown here is derived from an EMBL/GenBank/DDBJ whole genome shotgun (WGS) entry which is preliminary data.</text>
</comment>
<protein>
    <submittedName>
        <fullName evidence="1">Uncharacterized protein</fullName>
    </submittedName>
</protein>
<dbReference type="Proteomes" id="UP001597182">
    <property type="component" value="Unassembled WGS sequence"/>
</dbReference>
<proteinExistence type="predicted"/>
<reference evidence="2" key="1">
    <citation type="journal article" date="2019" name="Int. J. Syst. Evol. Microbiol.">
        <title>The Global Catalogue of Microorganisms (GCM) 10K type strain sequencing project: providing services to taxonomists for standard genome sequencing and annotation.</title>
        <authorList>
            <consortium name="The Broad Institute Genomics Platform"/>
            <consortium name="The Broad Institute Genome Sequencing Center for Infectious Disease"/>
            <person name="Wu L."/>
            <person name="Ma J."/>
        </authorList>
    </citation>
    <scope>NUCLEOTIDE SEQUENCE [LARGE SCALE GENOMIC DNA]</scope>
    <source>
        <strain evidence="2">CCUG 49018</strain>
    </source>
</reference>
<gene>
    <name evidence="1" type="ORF">ACFQ34_09620</name>
</gene>
<sequence length="67" mass="7358">MTDDPGPDRRACCDGCGTPYDPADPSAALAWARQCDTDGTVTRLCPRCVRAHARDIEARLPAQWWTP</sequence>
<name>A0ABW3VHG9_9PSEU</name>
<dbReference type="RefSeq" id="WP_346093739.1">
    <property type="nucleotide sequence ID" value="NZ_BAABKS010000081.1"/>
</dbReference>
<keyword evidence="2" id="KW-1185">Reference proteome</keyword>
<accession>A0ABW3VHG9</accession>
<dbReference type="EMBL" id="JBHTMB010000065">
    <property type="protein sequence ID" value="MFD1233539.1"/>
    <property type="molecule type" value="Genomic_DNA"/>
</dbReference>
<evidence type="ECO:0000313" key="2">
    <source>
        <dbReference type="Proteomes" id="UP001597182"/>
    </source>
</evidence>
<evidence type="ECO:0000313" key="1">
    <source>
        <dbReference type="EMBL" id="MFD1233539.1"/>
    </source>
</evidence>